<dbReference type="EC" id="2.7.13.3" evidence="2"/>
<gene>
    <name evidence="10" type="ORF">H6B30_04895</name>
</gene>
<dbReference type="SUPFAM" id="SSF47384">
    <property type="entry name" value="Homodimeric domain of signal transducing histidine kinase"/>
    <property type="match status" value="1"/>
</dbReference>
<dbReference type="SUPFAM" id="SSF55874">
    <property type="entry name" value="ATPase domain of HSP90 chaperone/DNA topoisomerase II/histidine kinase"/>
    <property type="match status" value="1"/>
</dbReference>
<dbReference type="CDD" id="cd00075">
    <property type="entry name" value="HATPase"/>
    <property type="match status" value="1"/>
</dbReference>
<dbReference type="InterPro" id="IPR050428">
    <property type="entry name" value="TCS_sensor_his_kinase"/>
</dbReference>
<dbReference type="EMBL" id="JACJJL010000006">
    <property type="protein sequence ID" value="MBM6661096.1"/>
    <property type="molecule type" value="Genomic_DNA"/>
</dbReference>
<keyword evidence="8" id="KW-0472">Membrane</keyword>
<dbReference type="PANTHER" id="PTHR45436:SF5">
    <property type="entry name" value="SENSOR HISTIDINE KINASE TRCS"/>
    <property type="match status" value="1"/>
</dbReference>
<dbReference type="InterPro" id="IPR003594">
    <property type="entry name" value="HATPase_dom"/>
</dbReference>
<dbReference type="Gene3D" id="3.30.565.10">
    <property type="entry name" value="Histidine kinase-like ATPase, C-terminal domain"/>
    <property type="match status" value="1"/>
</dbReference>
<dbReference type="PROSITE" id="PS50109">
    <property type="entry name" value="HIS_KIN"/>
    <property type="match status" value="1"/>
</dbReference>
<dbReference type="AlphaFoldDB" id="A0A938WJI3"/>
<organism evidence="10 11">
    <name type="scientific">Marseilla massiliensis</name>
    <dbReference type="NCBI Taxonomy" id="1841864"/>
    <lineage>
        <taxon>Bacteria</taxon>
        <taxon>Pseudomonadati</taxon>
        <taxon>Bacteroidota</taxon>
        <taxon>Bacteroidia</taxon>
        <taxon>Bacteroidales</taxon>
        <taxon>Prevotellaceae</taxon>
        <taxon>Marseilla</taxon>
    </lineage>
</organism>
<feature type="domain" description="Histidine kinase" evidence="9">
    <location>
        <begin position="222"/>
        <end position="426"/>
    </location>
</feature>
<feature type="transmembrane region" description="Helical" evidence="8">
    <location>
        <begin position="7"/>
        <end position="30"/>
    </location>
</feature>
<keyword evidence="3" id="KW-0597">Phosphoprotein</keyword>
<dbReference type="Gene3D" id="1.10.287.130">
    <property type="match status" value="1"/>
</dbReference>
<dbReference type="InterPro" id="IPR003661">
    <property type="entry name" value="HisK_dim/P_dom"/>
</dbReference>
<dbReference type="PANTHER" id="PTHR45436">
    <property type="entry name" value="SENSOR HISTIDINE KINASE YKOH"/>
    <property type="match status" value="1"/>
</dbReference>
<dbReference type="InterPro" id="IPR036097">
    <property type="entry name" value="HisK_dim/P_sf"/>
</dbReference>
<proteinExistence type="predicted"/>
<dbReference type="CDD" id="cd00082">
    <property type="entry name" value="HisKA"/>
    <property type="match status" value="1"/>
</dbReference>
<evidence type="ECO:0000256" key="8">
    <source>
        <dbReference type="SAM" id="Phobius"/>
    </source>
</evidence>
<keyword evidence="11" id="KW-1185">Reference proteome</keyword>
<feature type="transmembrane region" description="Helical" evidence="8">
    <location>
        <begin position="137"/>
        <end position="157"/>
    </location>
</feature>
<comment type="catalytic activity">
    <reaction evidence="1">
        <text>ATP + protein L-histidine = ADP + protein N-phospho-L-histidine.</text>
        <dbReference type="EC" id="2.7.13.3"/>
    </reaction>
</comment>
<dbReference type="Pfam" id="PF02518">
    <property type="entry name" value="HATPase_c"/>
    <property type="match status" value="1"/>
</dbReference>
<evidence type="ECO:0000256" key="6">
    <source>
        <dbReference type="ARBA" id="ARBA00022777"/>
    </source>
</evidence>
<dbReference type="SMART" id="SM00387">
    <property type="entry name" value="HATPase_c"/>
    <property type="match status" value="1"/>
</dbReference>
<dbReference type="GO" id="GO:0000155">
    <property type="term" value="F:phosphorelay sensor kinase activity"/>
    <property type="evidence" value="ECO:0007669"/>
    <property type="project" value="InterPro"/>
</dbReference>
<evidence type="ECO:0000256" key="7">
    <source>
        <dbReference type="ARBA" id="ARBA00022989"/>
    </source>
</evidence>
<dbReference type="GO" id="GO:0005886">
    <property type="term" value="C:plasma membrane"/>
    <property type="evidence" value="ECO:0007669"/>
    <property type="project" value="TreeGrafter"/>
</dbReference>
<evidence type="ECO:0000259" key="9">
    <source>
        <dbReference type="PROSITE" id="PS50109"/>
    </source>
</evidence>
<dbReference type="Proteomes" id="UP000764045">
    <property type="component" value="Unassembled WGS sequence"/>
</dbReference>
<reference evidence="10 11" key="1">
    <citation type="journal article" date="2021" name="Sci. Rep.">
        <title>The distribution of antibiotic resistance genes in chicken gut microbiota commensals.</title>
        <authorList>
            <person name="Juricova H."/>
            <person name="Matiasovicova J."/>
            <person name="Kubasova T."/>
            <person name="Cejkova D."/>
            <person name="Rychlik I."/>
        </authorList>
    </citation>
    <scope>NUCLEOTIDE SEQUENCE [LARGE SCALE GENOMIC DNA]</scope>
    <source>
        <strain evidence="10 11">An819</strain>
    </source>
</reference>
<evidence type="ECO:0000256" key="1">
    <source>
        <dbReference type="ARBA" id="ARBA00000085"/>
    </source>
</evidence>
<accession>A0A938WJI3</accession>
<dbReference type="SMART" id="SM00388">
    <property type="entry name" value="HisKA"/>
    <property type="match status" value="1"/>
</dbReference>
<dbReference type="InterPro" id="IPR036890">
    <property type="entry name" value="HATPase_C_sf"/>
</dbReference>
<keyword evidence="6 10" id="KW-0418">Kinase</keyword>
<evidence type="ECO:0000313" key="10">
    <source>
        <dbReference type="EMBL" id="MBM6661096.1"/>
    </source>
</evidence>
<evidence type="ECO:0000256" key="5">
    <source>
        <dbReference type="ARBA" id="ARBA00022692"/>
    </source>
</evidence>
<evidence type="ECO:0000256" key="2">
    <source>
        <dbReference type="ARBA" id="ARBA00012438"/>
    </source>
</evidence>
<protein>
    <recommendedName>
        <fullName evidence="2">histidine kinase</fullName>
        <ecNumber evidence="2">2.7.13.3</ecNumber>
    </recommendedName>
</protein>
<keyword evidence="7 8" id="KW-1133">Transmembrane helix</keyword>
<evidence type="ECO:0000313" key="11">
    <source>
        <dbReference type="Proteomes" id="UP000764045"/>
    </source>
</evidence>
<dbReference type="Pfam" id="PF00512">
    <property type="entry name" value="HisKA"/>
    <property type="match status" value="1"/>
</dbReference>
<keyword evidence="4" id="KW-0808">Transferase</keyword>
<evidence type="ECO:0000256" key="3">
    <source>
        <dbReference type="ARBA" id="ARBA00022553"/>
    </source>
</evidence>
<comment type="caution">
    <text evidence="10">The sequence shown here is derived from an EMBL/GenBank/DDBJ whole genome shotgun (WGS) entry which is preliminary data.</text>
</comment>
<dbReference type="RefSeq" id="WP_205108489.1">
    <property type="nucleotide sequence ID" value="NZ_JACJJL010000006.1"/>
</dbReference>
<name>A0A938WJI3_9BACT</name>
<keyword evidence="5 8" id="KW-0812">Transmembrane</keyword>
<dbReference type="InterPro" id="IPR005467">
    <property type="entry name" value="His_kinase_dom"/>
</dbReference>
<evidence type="ECO:0000256" key="4">
    <source>
        <dbReference type="ARBA" id="ARBA00022679"/>
    </source>
</evidence>
<sequence>MKLQNQITLRLSLIGALVFAFWAALFYFAIIDEINDEVDDSLEDHAEMIIRRSLAGEKLPREASYTNNQYYLHEVSAQYASQHSHIRYEDCEVYTKAKNEFEPARTISYIFMDDNGKFFEVVVFTPTIDKADLKAAVAYWLIALYAAIVTCIILVNLHTLTKGMRPLRAILDWLDAYRLGERNKAMDLHTNVTEFRKLANALERSTERNETLYEQQKRFIANASHELQTPLAVIQSRLEMMLDDGQLTEAQMGDVVKTLHTLKALARTNRSLLLLCKIDNGQFTKTKHISMAATIGRLLPDMEMIYANKNIKVEMNVEADMTAEMDESLATTLAANLLKNAFTHGNDGGRIRICLKARAMTIANTGGDRPLDGAKIFERFYHSADKASSTGLGLSIAQAICRLYGMDILYIYENGMHVFEVSRRWP</sequence>